<evidence type="ECO:0000313" key="5">
    <source>
        <dbReference type="EMBL" id="MCM6761252.1"/>
    </source>
</evidence>
<dbReference type="RefSeq" id="WP_251943293.1">
    <property type="nucleotide sequence ID" value="NZ_JAMRYM010000003.1"/>
</dbReference>
<comment type="caution">
    <text evidence="5">The sequence shown here is derived from an EMBL/GenBank/DDBJ whole genome shotgun (WGS) entry which is preliminary data.</text>
</comment>
<dbReference type="InterPro" id="IPR050857">
    <property type="entry name" value="D-2-hydroxyacid_DH"/>
</dbReference>
<organism evidence="5 6">
    <name type="scientific">Rathayibacter rubneri</name>
    <dbReference type="NCBI Taxonomy" id="2950106"/>
    <lineage>
        <taxon>Bacteria</taxon>
        <taxon>Bacillati</taxon>
        <taxon>Actinomycetota</taxon>
        <taxon>Actinomycetes</taxon>
        <taxon>Micrococcales</taxon>
        <taxon>Microbacteriaceae</taxon>
        <taxon>Rathayibacter</taxon>
    </lineage>
</organism>
<dbReference type="SUPFAM" id="SSF51735">
    <property type="entry name" value="NAD(P)-binding Rossmann-fold domains"/>
    <property type="match status" value="1"/>
</dbReference>
<dbReference type="PANTHER" id="PTHR42789">
    <property type="entry name" value="D-ISOMER SPECIFIC 2-HYDROXYACID DEHYDROGENASE FAMILY PROTEIN (AFU_ORTHOLOGUE AFUA_6G10090)"/>
    <property type="match status" value="1"/>
</dbReference>
<keyword evidence="2" id="KW-0560">Oxidoreductase</keyword>
<dbReference type="InterPro" id="IPR029753">
    <property type="entry name" value="D-isomer_DH_CS"/>
</dbReference>
<dbReference type="Proteomes" id="UP001155240">
    <property type="component" value="Unassembled WGS sequence"/>
</dbReference>
<gene>
    <name evidence="5" type="ORF">NB037_02360</name>
</gene>
<name>A0A9X2DU54_9MICO</name>
<dbReference type="Pfam" id="PF02826">
    <property type="entry name" value="2-Hacid_dh_C"/>
    <property type="match status" value="1"/>
</dbReference>
<sequence length="331" mass="36090">MKAALAMQPDLQYRLFDDRLARELERLVDIDLTRTVSDYSSESDEVLADIEVLVTGWFAPAVDGRVLDRMPRLRAILHAGGSVKGMTTPEVWDRGILVTTAADANAVPVAEYALAMVLLAGKKVLPIAQEYARRQSSIDLENEYPQIGAYRSTVGIIGASRTGRHLIRLLGPFSYRVLVSDPYLSHDEAAVLGVEKVELDELLTRSRVVSLHAPDLPSTRGLLGRREFALLGDGATFINTARQALVDQDALLGELRSGRLDAVLDVTDPEPLNEDHPFFAFPNVLVTPHIAGSRGTELLLLGEAVLEEARRLRDGLPPAFPVAAESLATIA</sequence>
<protein>
    <submittedName>
        <fullName evidence="5">Hydroxyacid dehydrogenase</fullName>
    </submittedName>
</protein>
<evidence type="ECO:0000256" key="3">
    <source>
        <dbReference type="ARBA" id="ARBA00023027"/>
    </source>
</evidence>
<dbReference type="PROSITE" id="PS00670">
    <property type="entry name" value="D_2_HYDROXYACID_DH_2"/>
    <property type="match status" value="1"/>
</dbReference>
<dbReference type="InterPro" id="IPR036291">
    <property type="entry name" value="NAD(P)-bd_dom_sf"/>
</dbReference>
<dbReference type="SUPFAM" id="SSF52283">
    <property type="entry name" value="Formate/glycerate dehydrogenase catalytic domain-like"/>
    <property type="match status" value="1"/>
</dbReference>
<dbReference type="GO" id="GO:0051287">
    <property type="term" value="F:NAD binding"/>
    <property type="evidence" value="ECO:0007669"/>
    <property type="project" value="InterPro"/>
</dbReference>
<dbReference type="Gene3D" id="3.40.50.720">
    <property type="entry name" value="NAD(P)-binding Rossmann-like Domain"/>
    <property type="match status" value="2"/>
</dbReference>
<evidence type="ECO:0000313" key="6">
    <source>
        <dbReference type="Proteomes" id="UP001155240"/>
    </source>
</evidence>
<dbReference type="PANTHER" id="PTHR42789:SF1">
    <property type="entry name" value="D-ISOMER SPECIFIC 2-HYDROXYACID DEHYDROGENASE FAMILY PROTEIN (AFU_ORTHOLOGUE AFUA_6G10090)"/>
    <property type="match status" value="1"/>
</dbReference>
<evidence type="ECO:0000259" key="4">
    <source>
        <dbReference type="Pfam" id="PF02826"/>
    </source>
</evidence>
<keyword evidence="3" id="KW-0520">NAD</keyword>
<dbReference type="EMBL" id="JAMRYM010000003">
    <property type="protein sequence ID" value="MCM6761252.1"/>
    <property type="molecule type" value="Genomic_DNA"/>
</dbReference>
<dbReference type="CDD" id="cd12167">
    <property type="entry name" value="2-Hacid_dh_8"/>
    <property type="match status" value="1"/>
</dbReference>
<reference evidence="5" key="1">
    <citation type="submission" date="2022-06" db="EMBL/GenBank/DDBJ databases">
        <title>Whole genome shotgun sequencing (WGS) of Rathayibacter sp. ZW T2_19, isolated from stored onions (Allium cepa).</title>
        <authorList>
            <person name="Stoll D.A."/>
            <person name="Huch M."/>
        </authorList>
    </citation>
    <scope>NUCLEOTIDE SEQUENCE</scope>
    <source>
        <strain evidence="5">ZW T2_19</strain>
    </source>
</reference>
<evidence type="ECO:0000256" key="2">
    <source>
        <dbReference type="ARBA" id="ARBA00023002"/>
    </source>
</evidence>
<accession>A0A9X2DU54</accession>
<keyword evidence="6" id="KW-1185">Reference proteome</keyword>
<comment type="similarity">
    <text evidence="1">Belongs to the D-isomer specific 2-hydroxyacid dehydrogenase family.</text>
</comment>
<proteinExistence type="inferred from homology"/>
<evidence type="ECO:0000256" key="1">
    <source>
        <dbReference type="ARBA" id="ARBA00005854"/>
    </source>
</evidence>
<feature type="domain" description="D-isomer specific 2-hydroxyacid dehydrogenase NAD-binding" evidence="4">
    <location>
        <begin position="115"/>
        <end position="291"/>
    </location>
</feature>
<dbReference type="AlphaFoldDB" id="A0A9X2DU54"/>
<dbReference type="GO" id="GO:0016616">
    <property type="term" value="F:oxidoreductase activity, acting on the CH-OH group of donors, NAD or NADP as acceptor"/>
    <property type="evidence" value="ECO:0007669"/>
    <property type="project" value="InterPro"/>
</dbReference>
<dbReference type="InterPro" id="IPR006140">
    <property type="entry name" value="D-isomer_DH_NAD-bd"/>
</dbReference>